<comment type="subunit">
    <text evidence="7">The complex comprises the extracytoplasmic solute receptor protein and the two transmembrane proteins.</text>
</comment>
<evidence type="ECO:0000313" key="10">
    <source>
        <dbReference type="Proteomes" id="UP000526892"/>
    </source>
</evidence>
<dbReference type="PANTHER" id="PTHR33362:SF2">
    <property type="entry name" value="TRAP TRANSPORTER LARGE PERMEASE PROTEIN"/>
    <property type="match status" value="1"/>
</dbReference>
<comment type="caution">
    <text evidence="9">The sequence shown here is derived from an EMBL/GenBank/DDBJ whole genome shotgun (WGS) entry which is preliminary data.</text>
</comment>
<evidence type="ECO:0000256" key="3">
    <source>
        <dbReference type="ARBA" id="ARBA00022519"/>
    </source>
</evidence>
<evidence type="ECO:0000256" key="5">
    <source>
        <dbReference type="ARBA" id="ARBA00022989"/>
    </source>
</evidence>
<feature type="transmembrane region" description="Helical" evidence="7">
    <location>
        <begin position="242"/>
        <end position="260"/>
    </location>
</feature>
<evidence type="ECO:0000256" key="4">
    <source>
        <dbReference type="ARBA" id="ARBA00022692"/>
    </source>
</evidence>
<evidence type="ECO:0000313" key="9">
    <source>
        <dbReference type="EMBL" id="NYS77606.1"/>
    </source>
</evidence>
<feature type="transmembrane region" description="Helical" evidence="7">
    <location>
        <begin position="46"/>
        <end position="65"/>
    </location>
</feature>
<dbReference type="InterPro" id="IPR004681">
    <property type="entry name" value="TRAP_DctM"/>
</dbReference>
<feature type="transmembrane region" description="Helical" evidence="7">
    <location>
        <begin position="359"/>
        <end position="385"/>
    </location>
</feature>
<dbReference type="EMBL" id="JACCDE010000009">
    <property type="protein sequence ID" value="NYS77606.1"/>
    <property type="molecule type" value="Genomic_DNA"/>
</dbReference>
<keyword evidence="6 7" id="KW-0472">Membrane</keyword>
<dbReference type="NCBIfam" id="TIGR00786">
    <property type="entry name" value="dctM"/>
    <property type="match status" value="1"/>
</dbReference>
<accession>A0A7Z0LS71</accession>
<dbReference type="Pfam" id="PF06808">
    <property type="entry name" value="DctM"/>
    <property type="match status" value="1"/>
</dbReference>
<keyword evidence="4 7" id="KW-0812">Transmembrane</keyword>
<keyword evidence="10" id="KW-1185">Reference proteome</keyword>
<proteinExistence type="inferred from homology"/>
<dbReference type="Proteomes" id="UP000526892">
    <property type="component" value="Unassembled WGS sequence"/>
</dbReference>
<comment type="subcellular location">
    <subcellularLocation>
        <location evidence="1 7">Cell inner membrane</location>
        <topology evidence="1 7">Multi-pass membrane protein</topology>
    </subcellularLocation>
</comment>
<feature type="transmembrane region" description="Helical" evidence="7">
    <location>
        <begin position="397"/>
        <end position="421"/>
    </location>
</feature>
<dbReference type="PANTHER" id="PTHR33362">
    <property type="entry name" value="SIALIC ACID TRAP TRANSPORTER PERMEASE PROTEIN SIAT-RELATED"/>
    <property type="match status" value="1"/>
</dbReference>
<dbReference type="GO" id="GO:0005886">
    <property type="term" value="C:plasma membrane"/>
    <property type="evidence" value="ECO:0007669"/>
    <property type="project" value="UniProtKB-SubCell"/>
</dbReference>
<keyword evidence="2" id="KW-1003">Cell membrane</keyword>
<feature type="transmembrane region" description="Helical" evidence="7">
    <location>
        <begin position="314"/>
        <end position="330"/>
    </location>
</feature>
<evidence type="ECO:0000256" key="1">
    <source>
        <dbReference type="ARBA" id="ARBA00004429"/>
    </source>
</evidence>
<name>A0A7Z0LS71_9GAMM</name>
<organism evidence="9 10">
    <name type="scientific">Vreelandella glaciei</name>
    <dbReference type="NCBI Taxonomy" id="186761"/>
    <lineage>
        <taxon>Bacteria</taxon>
        <taxon>Pseudomonadati</taxon>
        <taxon>Pseudomonadota</taxon>
        <taxon>Gammaproteobacteria</taxon>
        <taxon>Oceanospirillales</taxon>
        <taxon>Halomonadaceae</taxon>
        <taxon>Vreelandella</taxon>
    </lineage>
</organism>
<dbReference type="GO" id="GO:0022857">
    <property type="term" value="F:transmembrane transporter activity"/>
    <property type="evidence" value="ECO:0007669"/>
    <property type="project" value="UniProtKB-UniRule"/>
</dbReference>
<dbReference type="PIRSF" id="PIRSF006066">
    <property type="entry name" value="HI0050"/>
    <property type="match status" value="1"/>
</dbReference>
<evidence type="ECO:0000256" key="6">
    <source>
        <dbReference type="ARBA" id="ARBA00023136"/>
    </source>
</evidence>
<evidence type="ECO:0000256" key="2">
    <source>
        <dbReference type="ARBA" id="ARBA00022475"/>
    </source>
</evidence>
<keyword evidence="5 7" id="KW-1133">Transmembrane helix</keyword>
<feature type="transmembrane region" description="Helical" evidence="7">
    <location>
        <begin position="171"/>
        <end position="195"/>
    </location>
</feature>
<protein>
    <recommendedName>
        <fullName evidence="7">TRAP transporter large permease protein</fullName>
    </recommendedName>
</protein>
<sequence length="426" mass="44692">MGLIILFGIFFLGLIVGAPVAFAVGLAAVVTFLYEGLPLFVAFQRILSGISVFSLLAIPFFIFAGELMMHGGISTRLVRLASAMVGKVRGGLGMVNISSSMLFGGISGSAVADTSALGSILIPVMKEKGYDADYAVNVTVTSSIAGVVIPPSHNMILYAVAAGGGISVTQLFIAGIVPGILMCISLAVAAYIVAVKRGYKGEAFPGWYALMISFVASLPGLMTAVIIVGGVLSGILTVTESGAFGAIYAIVVTGLVYRELTWASFKSAVIQAVKTTSLVMILVGCASAFSYLLALYNVPEMLTTGLMAISDKPLVIFLMLNIILLILGMIMDMAALILICTPIFLPVAMQFGMDPIQFGIILMMNLGLGLCTPPVGACLFVGCVIGKIKIEEAVRTIWPFFLALFVALMLVTYVPAISLTLPSFFQ</sequence>
<comment type="similarity">
    <text evidence="7">Belongs to the TRAP transporter large permease family.</text>
</comment>
<feature type="transmembrane region" description="Helical" evidence="7">
    <location>
        <begin position="7"/>
        <end position="34"/>
    </location>
</feature>
<feature type="transmembrane region" description="Helical" evidence="7">
    <location>
        <begin position="134"/>
        <end position="151"/>
    </location>
</feature>
<feature type="transmembrane region" description="Helical" evidence="7">
    <location>
        <begin position="207"/>
        <end position="236"/>
    </location>
</feature>
<feature type="transmembrane region" description="Helical" evidence="7">
    <location>
        <begin position="272"/>
        <end position="294"/>
    </location>
</feature>
<reference evidence="9 10" key="1">
    <citation type="journal article" date="2003" name="Extremophiles">
        <title>Halomonas glaciei sp. nov. isolated from fast ice of Adelie Land, Antarctica.</title>
        <authorList>
            <person name="Reddy G.S."/>
            <person name="Raghavan P.U."/>
            <person name="Sarita N.B."/>
            <person name="Prakash J.S."/>
            <person name="Nagesh N."/>
            <person name="Delille D."/>
            <person name="Shivaji S."/>
        </authorList>
    </citation>
    <scope>NUCLEOTIDE SEQUENCE [LARGE SCALE GENOMIC DNA]</scope>
    <source>
        <strain evidence="9 10">DD39</strain>
    </source>
</reference>
<keyword evidence="3 7" id="KW-0997">Cell inner membrane</keyword>
<evidence type="ECO:0000259" key="8">
    <source>
        <dbReference type="Pfam" id="PF06808"/>
    </source>
</evidence>
<comment type="function">
    <text evidence="7">Part of the tripartite ATP-independent periplasmic (TRAP) transport system.</text>
</comment>
<gene>
    <name evidence="9" type="ORF">HZS80_07740</name>
</gene>
<dbReference type="InterPro" id="IPR010656">
    <property type="entry name" value="DctM"/>
</dbReference>
<keyword evidence="7" id="KW-0813">Transport</keyword>
<dbReference type="RefSeq" id="WP_035559168.1">
    <property type="nucleotide sequence ID" value="NZ_CAXBPG010000002.1"/>
</dbReference>
<feature type="transmembrane region" description="Helical" evidence="7">
    <location>
        <begin position="335"/>
        <end position="353"/>
    </location>
</feature>
<evidence type="ECO:0000256" key="7">
    <source>
        <dbReference type="RuleBase" id="RU369079"/>
    </source>
</evidence>
<feature type="domain" description="TRAP C4-dicarboxylate transport system permease DctM subunit" evidence="8">
    <location>
        <begin position="7"/>
        <end position="417"/>
    </location>
</feature>
<dbReference type="AlphaFoldDB" id="A0A7Z0LS71"/>